<proteinExistence type="predicted"/>
<keyword evidence="6" id="KW-1185">Reference proteome</keyword>
<name>A0ABS7KXW7_CLOSR</name>
<evidence type="ECO:0000259" key="4">
    <source>
        <dbReference type="PROSITE" id="PS01124"/>
    </source>
</evidence>
<dbReference type="InterPro" id="IPR018060">
    <property type="entry name" value="HTH_AraC"/>
</dbReference>
<evidence type="ECO:0000256" key="3">
    <source>
        <dbReference type="ARBA" id="ARBA00023163"/>
    </source>
</evidence>
<comment type="caution">
    <text evidence="5">The sequence shown here is derived from an EMBL/GenBank/DDBJ whole genome shotgun (WGS) entry which is preliminary data.</text>
</comment>
<feature type="domain" description="HTH araC/xylS-type" evidence="4">
    <location>
        <begin position="73"/>
        <end position="171"/>
    </location>
</feature>
<dbReference type="PANTHER" id="PTHR43280:SF2">
    <property type="entry name" value="HTH-TYPE TRANSCRIPTIONAL REGULATOR EXSA"/>
    <property type="match status" value="1"/>
</dbReference>
<sequence>MCVAKDYYEQILCDINDAVTFRNNKINKAIEYKNTLRSCTSINDIENNLITILDDLFDILINEEDGSSDYELKYILNYIEKNFRSNIMLQDVANHIKVSTPYLSKTFKKHMGTNFNRYVTNRRIEEAKHMLSNTNISISELTFNIGYNEPNYFCKVFKKIEGMTPLEYREKFKNT</sequence>
<dbReference type="EMBL" id="JAIKTU010000005">
    <property type="protein sequence ID" value="MBY0755387.1"/>
    <property type="molecule type" value="Genomic_DNA"/>
</dbReference>
<keyword evidence="3" id="KW-0804">Transcription</keyword>
<organism evidence="5 6">
    <name type="scientific">Clostridium sardiniense</name>
    <name type="common">Clostridium absonum</name>
    <dbReference type="NCBI Taxonomy" id="29369"/>
    <lineage>
        <taxon>Bacteria</taxon>
        <taxon>Bacillati</taxon>
        <taxon>Bacillota</taxon>
        <taxon>Clostridia</taxon>
        <taxon>Eubacteriales</taxon>
        <taxon>Clostridiaceae</taxon>
        <taxon>Clostridium</taxon>
    </lineage>
</organism>
<dbReference type="InterPro" id="IPR009057">
    <property type="entry name" value="Homeodomain-like_sf"/>
</dbReference>
<keyword evidence="2" id="KW-0238">DNA-binding</keyword>
<dbReference type="PRINTS" id="PR00032">
    <property type="entry name" value="HTHARAC"/>
</dbReference>
<evidence type="ECO:0000256" key="2">
    <source>
        <dbReference type="ARBA" id="ARBA00023125"/>
    </source>
</evidence>
<dbReference type="PROSITE" id="PS00041">
    <property type="entry name" value="HTH_ARAC_FAMILY_1"/>
    <property type="match status" value="1"/>
</dbReference>
<dbReference type="PROSITE" id="PS01124">
    <property type="entry name" value="HTH_ARAC_FAMILY_2"/>
    <property type="match status" value="1"/>
</dbReference>
<protein>
    <submittedName>
        <fullName evidence="5">Helix-turn-helix domain-containing protein</fullName>
    </submittedName>
</protein>
<accession>A0ABS7KXW7</accession>
<dbReference type="InterPro" id="IPR020449">
    <property type="entry name" value="Tscrpt_reg_AraC-type_HTH"/>
</dbReference>
<dbReference type="SMART" id="SM00342">
    <property type="entry name" value="HTH_ARAC"/>
    <property type="match status" value="1"/>
</dbReference>
<dbReference type="PANTHER" id="PTHR43280">
    <property type="entry name" value="ARAC-FAMILY TRANSCRIPTIONAL REGULATOR"/>
    <property type="match status" value="1"/>
</dbReference>
<evidence type="ECO:0000256" key="1">
    <source>
        <dbReference type="ARBA" id="ARBA00023015"/>
    </source>
</evidence>
<reference evidence="5 6" key="1">
    <citation type="journal article" date="2021" name="Cell Host Microbe">
        <title>in vivo commensal control of Clostridioides difficile virulence.</title>
        <authorList>
            <person name="Girinathan B.P."/>
            <person name="Dibenedetto N."/>
            <person name="Worley J.N."/>
            <person name="Peltier J."/>
            <person name="Arrieta-Ortiz M.L."/>
            <person name="Rupa Christinal Immanuel S."/>
            <person name="Lavin R."/>
            <person name="Delaney M.L."/>
            <person name="Cummins C."/>
            <person name="Hoffmann M."/>
            <person name="Luo Y."/>
            <person name="Gonzalez-Escalona N."/>
            <person name="Allard M."/>
            <person name="Onderdonk A.B."/>
            <person name="Gerber G.K."/>
            <person name="Sonenshein A.L."/>
            <person name="Baliga N."/>
            <person name="Dupuy B."/>
            <person name="Bry L."/>
        </authorList>
    </citation>
    <scope>NUCLEOTIDE SEQUENCE [LARGE SCALE GENOMIC DNA]</scope>
    <source>
        <strain evidence="5 6">DSM 599</strain>
    </source>
</reference>
<dbReference type="InterPro" id="IPR018062">
    <property type="entry name" value="HTH_AraC-typ_CS"/>
</dbReference>
<dbReference type="Proteomes" id="UP001299068">
    <property type="component" value="Unassembled WGS sequence"/>
</dbReference>
<dbReference type="Pfam" id="PF12833">
    <property type="entry name" value="HTH_18"/>
    <property type="match status" value="1"/>
</dbReference>
<dbReference type="Gene3D" id="1.10.10.60">
    <property type="entry name" value="Homeodomain-like"/>
    <property type="match status" value="2"/>
</dbReference>
<keyword evidence="1" id="KW-0805">Transcription regulation</keyword>
<evidence type="ECO:0000313" key="5">
    <source>
        <dbReference type="EMBL" id="MBY0755387.1"/>
    </source>
</evidence>
<evidence type="ECO:0000313" key="6">
    <source>
        <dbReference type="Proteomes" id="UP001299068"/>
    </source>
</evidence>
<gene>
    <name evidence="5" type="ORF">K5V21_07940</name>
</gene>
<dbReference type="SUPFAM" id="SSF46689">
    <property type="entry name" value="Homeodomain-like"/>
    <property type="match status" value="2"/>
</dbReference>